<dbReference type="Proteomes" id="UP001562425">
    <property type="component" value="Unassembled WGS sequence"/>
</dbReference>
<feature type="region of interest" description="Disordered" evidence="1">
    <location>
        <begin position="24"/>
        <end position="83"/>
    </location>
</feature>
<keyword evidence="2" id="KW-0732">Signal</keyword>
<gene>
    <name evidence="3" type="ORF">pipiens_006725</name>
</gene>
<proteinExistence type="predicted"/>
<evidence type="ECO:0000313" key="4">
    <source>
        <dbReference type="Proteomes" id="UP001562425"/>
    </source>
</evidence>
<feature type="chain" id="PRO_5044891325" evidence="2">
    <location>
        <begin position="22"/>
        <end position="162"/>
    </location>
</feature>
<organism evidence="3 4">
    <name type="scientific">Culex pipiens pipiens</name>
    <name type="common">Northern house mosquito</name>
    <dbReference type="NCBI Taxonomy" id="38569"/>
    <lineage>
        <taxon>Eukaryota</taxon>
        <taxon>Metazoa</taxon>
        <taxon>Ecdysozoa</taxon>
        <taxon>Arthropoda</taxon>
        <taxon>Hexapoda</taxon>
        <taxon>Insecta</taxon>
        <taxon>Pterygota</taxon>
        <taxon>Neoptera</taxon>
        <taxon>Endopterygota</taxon>
        <taxon>Diptera</taxon>
        <taxon>Nematocera</taxon>
        <taxon>Culicoidea</taxon>
        <taxon>Culicidae</taxon>
        <taxon>Culicinae</taxon>
        <taxon>Culicini</taxon>
        <taxon>Culex</taxon>
        <taxon>Culex</taxon>
    </lineage>
</organism>
<evidence type="ECO:0000313" key="3">
    <source>
        <dbReference type="EMBL" id="KAL1401296.1"/>
    </source>
</evidence>
<dbReference type="AlphaFoldDB" id="A0ABD1DNX9"/>
<feature type="compositionally biased region" description="Basic and acidic residues" evidence="1">
    <location>
        <begin position="59"/>
        <end position="69"/>
    </location>
</feature>
<keyword evidence="4" id="KW-1185">Reference proteome</keyword>
<comment type="caution">
    <text evidence="3">The sequence shown here is derived from an EMBL/GenBank/DDBJ whole genome shotgun (WGS) entry which is preliminary data.</text>
</comment>
<protein>
    <submittedName>
        <fullName evidence="3">Uncharacterized protein</fullName>
    </submittedName>
</protein>
<accession>A0ABD1DNX9</accession>
<feature type="signal peptide" evidence="2">
    <location>
        <begin position="1"/>
        <end position="21"/>
    </location>
</feature>
<evidence type="ECO:0000256" key="2">
    <source>
        <dbReference type="SAM" id="SignalP"/>
    </source>
</evidence>
<evidence type="ECO:0000256" key="1">
    <source>
        <dbReference type="SAM" id="MobiDB-lite"/>
    </source>
</evidence>
<name>A0ABD1DNX9_CULPP</name>
<reference evidence="3 4" key="1">
    <citation type="submission" date="2024-05" db="EMBL/GenBank/DDBJ databases">
        <title>Culex pipiens pipiens assembly and annotation.</title>
        <authorList>
            <person name="Alout H."/>
            <person name="Durand T."/>
        </authorList>
    </citation>
    <scope>NUCLEOTIDE SEQUENCE [LARGE SCALE GENOMIC DNA]</scope>
    <source>
        <strain evidence="3">HA-2024</strain>
        <tissue evidence="3">Whole body</tissue>
    </source>
</reference>
<dbReference type="EMBL" id="JBEHCU010004985">
    <property type="protein sequence ID" value="KAL1401296.1"/>
    <property type="molecule type" value="Genomic_DNA"/>
</dbReference>
<sequence>MRHKWLLLMCVGVILVQATLANTEDGSNSQNEPEEGENQAEFSDQQSTQSPRTALDGDEQVHSNRELKGYEPAVRGRPTKKPPSICTKSNFNYDCILQNVRLNHNEPNVFGLDWKDNPQKNVTFIDSSMPPSTKDNILLNNRGNFTAGLKLVIMTAPFGTLF</sequence>
<feature type="compositionally biased region" description="Polar residues" evidence="1">
    <location>
        <begin position="40"/>
        <end position="52"/>
    </location>
</feature>